<dbReference type="InParanoid" id="A0A5F8H9M8"/>
<proteinExistence type="predicted"/>
<dbReference type="InterPro" id="IPR011990">
    <property type="entry name" value="TPR-like_helical_dom_sf"/>
</dbReference>
<reference evidence="1" key="2">
    <citation type="submission" date="2025-08" db="UniProtKB">
        <authorList>
            <consortium name="Ensembl"/>
        </authorList>
    </citation>
    <scope>IDENTIFICATION</scope>
</reference>
<reference evidence="1 2" key="1">
    <citation type="journal article" date="2007" name="Nature">
        <title>Genome of the marsupial Monodelphis domestica reveals innovation in non-coding sequences.</title>
        <authorList>
            <person name="Mikkelsen T.S."/>
            <person name="Wakefield M.J."/>
            <person name="Aken B."/>
            <person name="Amemiya C.T."/>
            <person name="Chang J.L."/>
            <person name="Duke S."/>
            <person name="Garber M."/>
            <person name="Gentles A.J."/>
            <person name="Goodstadt L."/>
            <person name="Heger A."/>
            <person name="Jurka J."/>
            <person name="Kamal M."/>
            <person name="Mauceli E."/>
            <person name="Searle S.M."/>
            <person name="Sharpe T."/>
            <person name="Baker M.L."/>
            <person name="Batzer M.A."/>
            <person name="Benos P.V."/>
            <person name="Belov K."/>
            <person name="Clamp M."/>
            <person name="Cook A."/>
            <person name="Cuff J."/>
            <person name="Das R."/>
            <person name="Davidow L."/>
            <person name="Deakin J.E."/>
            <person name="Fazzari M.J."/>
            <person name="Glass J.L."/>
            <person name="Grabherr M."/>
            <person name="Greally J.M."/>
            <person name="Gu W."/>
            <person name="Hore T.A."/>
            <person name="Huttley G.A."/>
            <person name="Kleber M."/>
            <person name="Jirtle R.L."/>
            <person name="Koina E."/>
            <person name="Lee J.T."/>
            <person name="Mahony S."/>
            <person name="Marra M.A."/>
            <person name="Miller R.D."/>
            <person name="Nicholls R.D."/>
            <person name="Oda M."/>
            <person name="Papenfuss A.T."/>
            <person name="Parra Z.E."/>
            <person name="Pollock D.D."/>
            <person name="Ray D.A."/>
            <person name="Schein J.E."/>
            <person name="Speed T.P."/>
            <person name="Thompson K."/>
            <person name="VandeBerg J.L."/>
            <person name="Wade C.M."/>
            <person name="Walker J.A."/>
            <person name="Waters P.D."/>
            <person name="Webber C."/>
            <person name="Weidman J.R."/>
            <person name="Xie X."/>
            <person name="Zody M.C."/>
            <person name="Baldwin J."/>
            <person name="Abdouelleil A."/>
            <person name="Abdulkadir J."/>
            <person name="Abebe A."/>
            <person name="Abera B."/>
            <person name="Abreu J."/>
            <person name="Acer S.C."/>
            <person name="Aftuck L."/>
            <person name="Alexander A."/>
            <person name="An P."/>
            <person name="Anderson E."/>
            <person name="Anderson S."/>
            <person name="Arachi H."/>
            <person name="Azer M."/>
            <person name="Bachantsang P."/>
            <person name="Barry A."/>
            <person name="Bayul T."/>
            <person name="Berlin A."/>
            <person name="Bessette D."/>
            <person name="Bloom T."/>
            <person name="Bloom T."/>
            <person name="Boguslavskiy L."/>
            <person name="Bonnet C."/>
            <person name="Boukhgalter B."/>
            <person name="Bourzgui I."/>
            <person name="Brown A."/>
            <person name="Cahill P."/>
            <person name="Channer S."/>
            <person name="Cheshatsang Y."/>
            <person name="Chuda L."/>
            <person name="Citroen M."/>
            <person name="Collymore A."/>
            <person name="Cooke P."/>
            <person name="Costello M."/>
            <person name="D'Aco K."/>
            <person name="Daza R."/>
            <person name="De Haan G."/>
            <person name="DeGray S."/>
            <person name="DeMaso C."/>
            <person name="Dhargay N."/>
            <person name="Dooley K."/>
            <person name="Dooley E."/>
            <person name="Doricent M."/>
            <person name="Dorje P."/>
            <person name="Dorjee K."/>
            <person name="Dupes A."/>
            <person name="Elong R."/>
            <person name="Falk J."/>
            <person name="Farina A."/>
            <person name="Faro S."/>
            <person name="Ferguson D."/>
            <person name="Fisher S."/>
            <person name="Foley C.D."/>
            <person name="Franke A."/>
            <person name="Friedrich D."/>
            <person name="Gadbois L."/>
            <person name="Gearin G."/>
            <person name="Gearin C.R."/>
            <person name="Giannoukos G."/>
            <person name="Goode T."/>
            <person name="Graham J."/>
            <person name="Grandbois E."/>
            <person name="Grewal S."/>
            <person name="Gyaltsen K."/>
            <person name="Hafez N."/>
            <person name="Hagos B."/>
            <person name="Hall J."/>
            <person name="Henson C."/>
            <person name="Hollinger A."/>
            <person name="Honan T."/>
            <person name="Huard M.D."/>
            <person name="Hughes L."/>
            <person name="Hurhula B."/>
            <person name="Husby M.E."/>
            <person name="Kamat A."/>
            <person name="Kanga B."/>
            <person name="Kashin S."/>
            <person name="Khazanovich D."/>
            <person name="Kisner P."/>
            <person name="Lance K."/>
            <person name="Lara M."/>
            <person name="Lee W."/>
            <person name="Lennon N."/>
            <person name="Letendre F."/>
            <person name="LeVine R."/>
            <person name="Lipovsky A."/>
            <person name="Liu X."/>
            <person name="Liu J."/>
            <person name="Liu S."/>
            <person name="Lokyitsang T."/>
            <person name="Lokyitsang Y."/>
            <person name="Lubonja R."/>
            <person name="Lui A."/>
            <person name="MacDonald P."/>
            <person name="Magnisalis V."/>
            <person name="Maru K."/>
            <person name="Matthews C."/>
            <person name="McCusker W."/>
            <person name="McDonough S."/>
            <person name="Mehta T."/>
            <person name="Meldrim J."/>
            <person name="Meneus L."/>
            <person name="Mihai O."/>
            <person name="Mihalev A."/>
            <person name="Mihova T."/>
            <person name="Mittelman R."/>
            <person name="Mlenga V."/>
            <person name="Montmayeur A."/>
            <person name="Mulrain L."/>
            <person name="Navidi A."/>
            <person name="Naylor J."/>
            <person name="Negash T."/>
            <person name="Nguyen T."/>
            <person name="Nguyen N."/>
            <person name="Nicol R."/>
            <person name="Norbu C."/>
            <person name="Norbu N."/>
            <person name="Novod N."/>
            <person name="O'Neill B."/>
            <person name="Osman S."/>
            <person name="Markiewicz E."/>
            <person name="Oyono O.L."/>
            <person name="Patti C."/>
            <person name="Phunkhang P."/>
            <person name="Pierre F."/>
            <person name="Priest M."/>
            <person name="Raghuraman S."/>
            <person name="Rege F."/>
            <person name="Reyes R."/>
            <person name="Rise C."/>
            <person name="Rogov P."/>
            <person name="Ross K."/>
            <person name="Ryan E."/>
            <person name="Settipalli S."/>
            <person name="Shea T."/>
            <person name="Sherpa N."/>
            <person name="Shi L."/>
            <person name="Shih D."/>
            <person name="Sparrow T."/>
            <person name="Spaulding J."/>
            <person name="Stalker J."/>
            <person name="Stange-Thomann N."/>
            <person name="Stavropoulos S."/>
            <person name="Stone C."/>
            <person name="Strader C."/>
            <person name="Tesfaye S."/>
            <person name="Thomson T."/>
            <person name="Thoulutsang Y."/>
            <person name="Thoulutsang D."/>
            <person name="Topham K."/>
            <person name="Topping I."/>
            <person name="Tsamla T."/>
            <person name="Vassiliev H."/>
            <person name="Vo A."/>
            <person name="Wangchuk T."/>
            <person name="Wangdi T."/>
            <person name="Weiand M."/>
            <person name="Wilkinson J."/>
            <person name="Wilson A."/>
            <person name="Yadav S."/>
            <person name="Young G."/>
            <person name="Yu Q."/>
            <person name="Zembek L."/>
            <person name="Zhong D."/>
            <person name="Zimmer A."/>
            <person name="Zwirko Z."/>
            <person name="Jaffe D.B."/>
            <person name="Alvarez P."/>
            <person name="Brockman W."/>
            <person name="Butler J."/>
            <person name="Chin C."/>
            <person name="Gnerre S."/>
            <person name="MacCallum I."/>
            <person name="Graves J.A."/>
            <person name="Ponting C.P."/>
            <person name="Breen M."/>
            <person name="Samollow P.B."/>
            <person name="Lander E.S."/>
            <person name="Lindblad-Toh K."/>
        </authorList>
    </citation>
    <scope>NUCLEOTIDE SEQUENCE [LARGE SCALE GENOMIC DNA]</scope>
</reference>
<dbReference type="AlphaFoldDB" id="A0A5F8H9M8"/>
<accession>A0A5F8H9M8</accession>
<reference evidence="1" key="3">
    <citation type="submission" date="2025-09" db="UniProtKB">
        <authorList>
            <consortium name="Ensembl"/>
        </authorList>
    </citation>
    <scope>IDENTIFICATION</scope>
</reference>
<dbReference type="SUPFAM" id="SSF81901">
    <property type="entry name" value="HCP-like"/>
    <property type="match status" value="1"/>
</dbReference>
<dbReference type="Ensembl" id="ENSMODT00000046657.2">
    <property type="protein sequence ID" value="ENSMODP00000055811.1"/>
    <property type="gene ID" value="ENSMODG00000030695.2"/>
</dbReference>
<evidence type="ECO:0000313" key="1">
    <source>
        <dbReference type="Ensembl" id="ENSMODP00000055811.1"/>
    </source>
</evidence>
<dbReference type="Bgee" id="ENSMODG00000030695">
    <property type="expression patterns" value="Expressed in spinal cord and 3 other cell types or tissues"/>
</dbReference>
<keyword evidence="2" id="KW-1185">Reference proteome</keyword>
<dbReference type="Proteomes" id="UP000002280">
    <property type="component" value="Chromosome 5"/>
</dbReference>
<name>A0A5F8H9M8_MONDO</name>
<dbReference type="Gene3D" id="1.25.40.10">
    <property type="entry name" value="Tetratricopeptide repeat domain"/>
    <property type="match status" value="1"/>
</dbReference>
<organism evidence="1 2">
    <name type="scientific">Monodelphis domestica</name>
    <name type="common">Gray short-tailed opossum</name>
    <dbReference type="NCBI Taxonomy" id="13616"/>
    <lineage>
        <taxon>Eukaryota</taxon>
        <taxon>Metazoa</taxon>
        <taxon>Chordata</taxon>
        <taxon>Craniata</taxon>
        <taxon>Vertebrata</taxon>
        <taxon>Euteleostomi</taxon>
        <taxon>Mammalia</taxon>
        <taxon>Metatheria</taxon>
        <taxon>Didelphimorphia</taxon>
        <taxon>Didelphidae</taxon>
        <taxon>Monodelphis</taxon>
    </lineage>
</organism>
<dbReference type="STRING" id="13616.ENSMODP00000055811"/>
<protein>
    <submittedName>
        <fullName evidence="1">Uncharacterized protein</fullName>
    </submittedName>
</protein>
<sequence>MSIFSFRRASQQGHPHSSFNLAVGKLKNWTLELEEGEAEMLLGLAADQGLPEAQELLEKIIQARNKL</sequence>
<evidence type="ECO:0000313" key="2">
    <source>
        <dbReference type="Proteomes" id="UP000002280"/>
    </source>
</evidence>